<accession>A0A3M3BPJ9</accession>
<evidence type="ECO:0000313" key="2">
    <source>
        <dbReference type="EMBL" id="RMM14622.1"/>
    </source>
</evidence>
<comment type="caution">
    <text evidence="2">The sequence shown here is derived from an EMBL/GenBank/DDBJ whole genome shotgun (WGS) entry which is preliminary data.</text>
</comment>
<protein>
    <recommendedName>
        <fullName evidence="4">ParB/Sulfiredoxin domain-containing protein</fullName>
    </recommendedName>
</protein>
<dbReference type="AlphaFoldDB" id="A0A3M3BPJ9"/>
<sequence length="486" mass="54223">MQRKIIAITLDRVKLDQENVRFGGDIAHNQREAIELMMADPEDAKKILKLADHIATHGLDPTELQLVMPAPDDCYIVLEGNRRLTALKLLQKPDLCPSEKLVKPFMAAHKKIGSEFPTQIEFSIVPTREDGDIWVELKHTGQNGGVGRVNWDSDIRDERRARQTGIESIGRQVRNLVSSNEKIFSNNTISDIFSIPVTTLTRLFSSKPAQEIFQLKIINKEIIPQLKLEYIAPAVEFAIDLFKNEDYNVNDIRSDDDRKLFMTHIPPELLPLSIVRKQATTADTGQGNQDSGTKGISSSNPSTAGTHSPAGLSSAAGIETPSATGPRTKAKPSSKARKYLLPWSLNVSNSRINEIYRELRKNLEVDTCPNAAAITFRVFIETSCDDFIVQEKARNTPIIRDDNRKPLTEDMSLASKVIGIVKHLELAGKIDKNQSKAISKRANDKDTLGSVDHFNQFVHSSASSPLPSELKDIADEYRPMLEAIWK</sequence>
<organism evidence="2 3">
    <name type="scientific">Pseudomonas caricapapayae</name>
    <dbReference type="NCBI Taxonomy" id="46678"/>
    <lineage>
        <taxon>Bacteria</taxon>
        <taxon>Pseudomonadati</taxon>
        <taxon>Pseudomonadota</taxon>
        <taxon>Gammaproteobacteria</taxon>
        <taxon>Pseudomonadales</taxon>
        <taxon>Pseudomonadaceae</taxon>
        <taxon>Pseudomonas</taxon>
    </lineage>
</organism>
<dbReference type="EMBL" id="RBOC01000022">
    <property type="protein sequence ID" value="RMM14622.1"/>
    <property type="molecule type" value="Genomic_DNA"/>
</dbReference>
<proteinExistence type="predicted"/>
<name>A0A3M3BPJ9_9PSED</name>
<evidence type="ECO:0008006" key="4">
    <source>
        <dbReference type="Google" id="ProtNLM"/>
    </source>
</evidence>
<dbReference type="RefSeq" id="WP_122301810.1">
    <property type="nucleotide sequence ID" value="NZ_RBOC01000022.1"/>
</dbReference>
<feature type="region of interest" description="Disordered" evidence="1">
    <location>
        <begin position="280"/>
        <end position="333"/>
    </location>
</feature>
<gene>
    <name evidence="2" type="ORF">ALQ84_04311</name>
</gene>
<feature type="compositionally biased region" description="Polar residues" evidence="1">
    <location>
        <begin position="280"/>
        <end position="306"/>
    </location>
</feature>
<dbReference type="Proteomes" id="UP000278587">
    <property type="component" value="Unassembled WGS sequence"/>
</dbReference>
<evidence type="ECO:0000313" key="3">
    <source>
        <dbReference type="Proteomes" id="UP000278587"/>
    </source>
</evidence>
<reference evidence="2 3" key="1">
    <citation type="submission" date="2018-08" db="EMBL/GenBank/DDBJ databases">
        <title>Recombination of ecologically and evolutionarily significant loci maintains genetic cohesion in the Pseudomonas syringae species complex.</title>
        <authorList>
            <person name="Dillon M."/>
            <person name="Thakur S."/>
            <person name="Almeida R.N.D."/>
            <person name="Weir B.S."/>
            <person name="Guttman D.S."/>
        </authorList>
    </citation>
    <scope>NUCLEOTIDE SEQUENCE [LARGE SCALE GENOMIC DNA]</scope>
    <source>
        <strain evidence="2 3">ICMP 4086</strain>
    </source>
</reference>
<evidence type="ECO:0000256" key="1">
    <source>
        <dbReference type="SAM" id="MobiDB-lite"/>
    </source>
</evidence>